<dbReference type="Proteomes" id="UP000246004">
    <property type="component" value="Unassembled WGS sequence"/>
</dbReference>
<dbReference type="GO" id="GO:0051087">
    <property type="term" value="F:protein-folding chaperone binding"/>
    <property type="evidence" value="ECO:0007669"/>
    <property type="project" value="InterPro"/>
</dbReference>
<dbReference type="SUPFAM" id="SSF58014">
    <property type="entry name" value="Coiled-coil domain of nucleotide exchange factor GrpE"/>
    <property type="match status" value="1"/>
</dbReference>
<evidence type="ECO:0000256" key="7">
    <source>
        <dbReference type="HAMAP-Rule" id="MF_01151"/>
    </source>
</evidence>
<evidence type="ECO:0000256" key="5">
    <source>
        <dbReference type="ARBA" id="ARBA00023016"/>
    </source>
</evidence>
<proteinExistence type="inferred from homology"/>
<evidence type="ECO:0000313" key="11">
    <source>
        <dbReference type="EMBL" id="PAV08273.1"/>
    </source>
</evidence>
<dbReference type="InterPro" id="IPR000740">
    <property type="entry name" value="GrpE"/>
</dbReference>
<dbReference type="InterPro" id="IPR013805">
    <property type="entry name" value="GrpE_CC"/>
</dbReference>
<evidence type="ECO:0000256" key="10">
    <source>
        <dbReference type="SAM" id="MobiDB-lite"/>
    </source>
</evidence>
<dbReference type="CDD" id="cd00446">
    <property type="entry name" value="GrpE"/>
    <property type="match status" value="1"/>
</dbReference>
<comment type="caution">
    <text evidence="11">The sequence shown here is derived from an EMBL/GenBank/DDBJ whole genome shotgun (WGS) entry which is preliminary data.</text>
</comment>
<dbReference type="PROSITE" id="PS01071">
    <property type="entry name" value="GRPE"/>
    <property type="match status" value="1"/>
</dbReference>
<comment type="function">
    <text evidence="7 8">Participates actively in the response to hyperosmotic and heat shock by preventing the aggregation of stress-denatured proteins, in association with DnaK and GrpE. It is the nucleotide exchange factor for DnaK and may function as a thermosensor. Unfolded proteins bind initially to DnaJ; upon interaction with the DnaJ-bound protein, DnaK hydrolyzes its bound ATP, resulting in the formation of a stable complex. GrpE releases ADP from DnaK; ATP binding to DnaK triggers the release of the substrate protein, thus completing the reaction cycle. Several rounds of ATP-dependent interactions between DnaJ, DnaK and GrpE are required for fully efficient folding.</text>
</comment>
<dbReference type="GO" id="GO:0000774">
    <property type="term" value="F:adenyl-nucleotide exchange factor activity"/>
    <property type="evidence" value="ECO:0007669"/>
    <property type="project" value="InterPro"/>
</dbReference>
<dbReference type="GO" id="GO:0005737">
    <property type="term" value="C:cytoplasm"/>
    <property type="evidence" value="ECO:0007669"/>
    <property type="project" value="UniProtKB-SubCell"/>
</dbReference>
<evidence type="ECO:0000256" key="3">
    <source>
        <dbReference type="ARBA" id="ARBA00011738"/>
    </source>
</evidence>
<dbReference type="EMBL" id="LMVN01000001">
    <property type="protein sequence ID" value="PAV08273.1"/>
    <property type="molecule type" value="Genomic_DNA"/>
</dbReference>
<dbReference type="NCBIfam" id="NF010738">
    <property type="entry name" value="PRK14140.1"/>
    <property type="match status" value="1"/>
</dbReference>
<evidence type="ECO:0000313" key="14">
    <source>
        <dbReference type="Proteomes" id="UP000246004"/>
    </source>
</evidence>
<keyword evidence="13" id="KW-1185">Reference proteome</keyword>
<dbReference type="FunFam" id="2.30.22.10:FF:000001">
    <property type="entry name" value="Protein GrpE"/>
    <property type="match status" value="1"/>
</dbReference>
<dbReference type="GO" id="GO:0042803">
    <property type="term" value="F:protein homodimerization activity"/>
    <property type="evidence" value="ECO:0007669"/>
    <property type="project" value="InterPro"/>
</dbReference>
<dbReference type="Pfam" id="PF01025">
    <property type="entry name" value="GrpE"/>
    <property type="match status" value="1"/>
</dbReference>
<dbReference type="GO" id="GO:0051082">
    <property type="term" value="F:unfolded protein binding"/>
    <property type="evidence" value="ECO:0007669"/>
    <property type="project" value="TreeGrafter"/>
</dbReference>
<dbReference type="PANTHER" id="PTHR21237:SF23">
    <property type="entry name" value="GRPE PROTEIN HOMOLOG, MITOCHONDRIAL"/>
    <property type="match status" value="1"/>
</dbReference>
<keyword evidence="6 7" id="KW-0143">Chaperone</keyword>
<gene>
    <name evidence="7 12" type="primary">grpE</name>
    <name evidence="11" type="ORF">ASJ82_03535</name>
    <name evidence="12" type="ORF">MSCUN_08000</name>
</gene>
<keyword evidence="5 7" id="KW-0346">Stress response</keyword>
<dbReference type="PANTHER" id="PTHR21237">
    <property type="entry name" value="GRPE PROTEIN"/>
    <property type="match status" value="1"/>
</dbReference>
<dbReference type="SUPFAM" id="SSF51064">
    <property type="entry name" value="Head domain of nucleotide exchange factor GrpE"/>
    <property type="match status" value="1"/>
</dbReference>
<comment type="subunit">
    <text evidence="3 7">Homodimer.</text>
</comment>
<dbReference type="EMBL" id="LWMS01000020">
    <property type="protein sequence ID" value="PWL08363.1"/>
    <property type="molecule type" value="Genomic_DNA"/>
</dbReference>
<name>A0A2A2HGB8_9EURY</name>
<dbReference type="AlphaFoldDB" id="A0A2A2HGB8"/>
<feature type="region of interest" description="Disordered" evidence="10">
    <location>
        <begin position="1"/>
        <end position="44"/>
    </location>
</feature>
<keyword evidence="4 7" id="KW-0963">Cytoplasm</keyword>
<evidence type="ECO:0000256" key="2">
    <source>
        <dbReference type="ARBA" id="ARBA00009054"/>
    </source>
</evidence>
<comment type="similarity">
    <text evidence="2 7 9">Belongs to the GrpE family.</text>
</comment>
<organism evidence="11 13">
    <name type="scientific">Methanosphaera cuniculi</name>
    <dbReference type="NCBI Taxonomy" id="1077256"/>
    <lineage>
        <taxon>Archaea</taxon>
        <taxon>Methanobacteriati</taxon>
        <taxon>Methanobacteriota</taxon>
        <taxon>Methanomada group</taxon>
        <taxon>Methanobacteria</taxon>
        <taxon>Methanobacteriales</taxon>
        <taxon>Methanobacteriaceae</taxon>
        <taxon>Methanosphaera</taxon>
    </lineage>
</organism>
<sequence>MSKDEINDETIEEIKEELDEVEAEQQPETDNEPQQPDSEELLKQKDETIQQYKDKLQRIHADFENFKKRSEKEKQEFVKYANEGVILNMLEIYEDLQRALQVENDKDLKEGVELIYKKFTKTLKDEGVEEIPAEHEKFDPYKHEAMLTENNPDYENNEIIQDLQKGYTLNDKVIRYSKVKVCKK</sequence>
<dbReference type="OrthoDB" id="372230at2157"/>
<dbReference type="InterPro" id="IPR009012">
    <property type="entry name" value="GrpE_head"/>
</dbReference>
<evidence type="ECO:0000256" key="9">
    <source>
        <dbReference type="RuleBase" id="RU004478"/>
    </source>
</evidence>
<reference evidence="12 14" key="1">
    <citation type="submission" date="2016-04" db="EMBL/GenBank/DDBJ databases">
        <title>Genome sequence of Methanosphaera cuniculi DSM 4103.</title>
        <authorList>
            <person name="Poehlein A."/>
            <person name="Seedorf H."/>
            <person name="Daniel R."/>
        </authorList>
    </citation>
    <scope>NUCLEOTIDE SEQUENCE [LARGE SCALE GENOMIC DNA]</scope>
    <source>
        <strain evidence="12 14">DSM 4103</strain>
    </source>
</reference>
<dbReference type="PRINTS" id="PR00773">
    <property type="entry name" value="GRPEPROTEIN"/>
</dbReference>
<protein>
    <recommendedName>
        <fullName evidence="7 8">Protein GrpE</fullName>
    </recommendedName>
    <alternativeName>
        <fullName evidence="7">HSP-70 cofactor</fullName>
    </alternativeName>
</protein>
<feature type="compositionally biased region" description="Acidic residues" evidence="10">
    <location>
        <begin position="1"/>
        <end position="31"/>
    </location>
</feature>
<comment type="subcellular location">
    <subcellularLocation>
        <location evidence="1 7">Cytoplasm</location>
    </subcellularLocation>
</comment>
<evidence type="ECO:0000256" key="6">
    <source>
        <dbReference type="ARBA" id="ARBA00023186"/>
    </source>
</evidence>
<dbReference type="RefSeq" id="WP_095607926.1">
    <property type="nucleotide sequence ID" value="NZ_CAUHCB010000004.1"/>
</dbReference>
<dbReference type="GO" id="GO:0006457">
    <property type="term" value="P:protein folding"/>
    <property type="evidence" value="ECO:0007669"/>
    <property type="project" value="InterPro"/>
</dbReference>
<dbReference type="HAMAP" id="MF_01151">
    <property type="entry name" value="GrpE"/>
    <property type="match status" value="1"/>
</dbReference>
<evidence type="ECO:0000256" key="8">
    <source>
        <dbReference type="RuleBase" id="RU000639"/>
    </source>
</evidence>
<reference evidence="11 13" key="2">
    <citation type="journal article" date="2017" name="BMC Genomics">
        <title>Genomic analysis of methanogenic archaea reveals a shift towards energy conservation.</title>
        <authorList>
            <person name="Gilmore S.P."/>
            <person name="Henske J.K."/>
            <person name="Sexton J.A."/>
            <person name="Solomon K.V."/>
            <person name="Seppala S."/>
            <person name="Yoo J.I."/>
            <person name="Huyett L.M."/>
            <person name="Pressman A."/>
            <person name="Cogan J.Z."/>
            <person name="Kivenson V."/>
            <person name="Peng X."/>
            <person name="Tan Y."/>
            <person name="Valentine D.L."/>
            <person name="O'Malley M.A."/>
        </authorList>
    </citation>
    <scope>NUCLEOTIDE SEQUENCE [LARGE SCALE GENOMIC DNA]</scope>
    <source>
        <strain evidence="11 13">1R-7</strain>
    </source>
</reference>
<dbReference type="Gene3D" id="2.30.22.10">
    <property type="entry name" value="Head domain of nucleotide exchange factor GrpE"/>
    <property type="match status" value="1"/>
</dbReference>
<evidence type="ECO:0000313" key="13">
    <source>
        <dbReference type="Proteomes" id="UP000217528"/>
    </source>
</evidence>
<dbReference type="Gene3D" id="3.90.20.20">
    <property type="match status" value="1"/>
</dbReference>
<evidence type="ECO:0000256" key="4">
    <source>
        <dbReference type="ARBA" id="ARBA00022490"/>
    </source>
</evidence>
<accession>A0A2A2HGB8</accession>
<evidence type="ECO:0000256" key="1">
    <source>
        <dbReference type="ARBA" id="ARBA00004496"/>
    </source>
</evidence>
<dbReference type="Proteomes" id="UP000217528">
    <property type="component" value="Unassembled WGS sequence"/>
</dbReference>
<evidence type="ECO:0000313" key="12">
    <source>
        <dbReference type="EMBL" id="PWL08363.1"/>
    </source>
</evidence>